<dbReference type="KEGG" id="pye:A6J80_08360"/>
<feature type="active site" description="Proton acceptor" evidence="12">
    <location>
        <position position="75"/>
    </location>
</feature>
<dbReference type="SUPFAM" id="SSF52283">
    <property type="entry name" value="Formate/glycerate dehydrogenase catalytic domain-like"/>
    <property type="match status" value="1"/>
</dbReference>
<evidence type="ECO:0000259" key="15">
    <source>
        <dbReference type="SMART" id="SM01003"/>
    </source>
</evidence>
<keyword evidence="8 13" id="KW-0520">NAD</keyword>
<dbReference type="InterPro" id="IPR007886">
    <property type="entry name" value="AlaDH/PNT_N"/>
</dbReference>
<dbReference type="SMART" id="SM01002">
    <property type="entry name" value="AlaDh_PNT_C"/>
    <property type="match status" value="1"/>
</dbReference>
<dbReference type="PANTHER" id="PTHR11133">
    <property type="entry name" value="SACCHAROPINE DEHYDROGENASE"/>
    <property type="match status" value="1"/>
</dbReference>
<dbReference type="EC" id="1.5.1.7" evidence="4"/>
<evidence type="ECO:0000256" key="1">
    <source>
        <dbReference type="ARBA" id="ARBA00004884"/>
    </source>
</evidence>
<feature type="domain" description="Alanine dehydrogenase/pyridine nucleotide transhydrogenase NAD(H)-binding" evidence="14">
    <location>
        <begin position="169"/>
        <end position="302"/>
    </location>
</feature>
<evidence type="ECO:0000256" key="8">
    <source>
        <dbReference type="ARBA" id="ARBA00023027"/>
    </source>
</evidence>
<comment type="similarity">
    <text evidence="2">Belongs to the AlaDH/PNT family.</text>
</comment>
<evidence type="ECO:0000256" key="9">
    <source>
        <dbReference type="ARBA" id="ARBA00023157"/>
    </source>
</evidence>
<keyword evidence="7" id="KW-0560">Oxidoreductase</keyword>
<evidence type="ECO:0000259" key="14">
    <source>
        <dbReference type="SMART" id="SM01002"/>
    </source>
</evidence>
<dbReference type="InterPro" id="IPR036291">
    <property type="entry name" value="NAD(P)-bd_dom_sf"/>
</dbReference>
<keyword evidence="6" id="KW-0028">Amino-acid biosynthesis</keyword>
<dbReference type="InterPro" id="IPR051168">
    <property type="entry name" value="AASS"/>
</dbReference>
<evidence type="ECO:0000256" key="6">
    <source>
        <dbReference type="ARBA" id="ARBA00022605"/>
    </source>
</evidence>
<dbReference type="EMBL" id="CP020442">
    <property type="protein sequence ID" value="ARC36393.1"/>
    <property type="molecule type" value="Genomic_DNA"/>
</dbReference>
<dbReference type="GO" id="GO:0005737">
    <property type="term" value="C:cytoplasm"/>
    <property type="evidence" value="ECO:0007669"/>
    <property type="project" value="TreeGrafter"/>
</dbReference>
<evidence type="ECO:0000256" key="4">
    <source>
        <dbReference type="ARBA" id="ARBA00012847"/>
    </source>
</evidence>
<accession>A0A1V0GRD1</accession>
<dbReference type="Pfam" id="PF01262">
    <property type="entry name" value="AlaDh_PNT_C"/>
    <property type="match status" value="1"/>
</dbReference>
<feature type="domain" description="Alanine dehydrogenase/pyridine nucleotide transhydrogenase N-terminal" evidence="15">
    <location>
        <begin position="5"/>
        <end position="139"/>
    </location>
</feature>
<dbReference type="RefSeq" id="WP_080621114.1">
    <property type="nucleotide sequence ID" value="NZ_CAWMZI010000001.1"/>
</dbReference>
<comment type="subunit">
    <text evidence="3">Monomer.</text>
</comment>
<dbReference type="GO" id="GO:0019878">
    <property type="term" value="P:lysine biosynthetic process via aminoadipic acid"/>
    <property type="evidence" value="ECO:0007669"/>
    <property type="project" value="UniProtKB-UniPathway"/>
</dbReference>
<feature type="binding site" evidence="13">
    <location>
        <position position="127"/>
    </location>
    <ligand>
        <name>NAD(+)</name>
        <dbReference type="ChEBI" id="CHEBI:57540"/>
    </ligand>
</feature>
<dbReference type="PANTHER" id="PTHR11133:SF23">
    <property type="entry name" value="SACCHAROPINE DEHYDROGENASE [NAD(+), L-LYSINE-FORMING]"/>
    <property type="match status" value="1"/>
</dbReference>
<feature type="binding site" evidence="13">
    <location>
        <position position="215"/>
    </location>
    <ligand>
        <name>NAD(+)</name>
        <dbReference type="ChEBI" id="CHEBI:57540"/>
    </ligand>
</feature>
<protein>
    <recommendedName>
        <fullName evidence="5">Saccharopine dehydrogenase [NAD(+), L-lysine-forming]</fullName>
        <ecNumber evidence="4">1.5.1.7</ecNumber>
    </recommendedName>
    <alternativeName>
        <fullName evidence="10">Lysine--2-oxoglutarate reductase</fullName>
    </alternativeName>
</protein>
<dbReference type="SUPFAM" id="SSF51735">
    <property type="entry name" value="NAD(P)-binding Rossmann-fold domains"/>
    <property type="match status" value="1"/>
</dbReference>
<feature type="binding site" evidence="13">
    <location>
        <begin position="303"/>
        <end position="306"/>
    </location>
    <ligand>
        <name>NAD(+)</name>
        <dbReference type="ChEBI" id="CHEBI:57540"/>
    </ligand>
</feature>
<dbReference type="eggNOG" id="COG0686">
    <property type="taxonomic scope" value="Bacteria"/>
</dbReference>
<dbReference type="InterPro" id="IPR027281">
    <property type="entry name" value="Lys1"/>
</dbReference>
<evidence type="ECO:0000256" key="2">
    <source>
        <dbReference type="ARBA" id="ARBA00005689"/>
    </source>
</evidence>
<dbReference type="CDD" id="cd12188">
    <property type="entry name" value="SDH"/>
    <property type="match status" value="1"/>
</dbReference>
<comment type="pathway">
    <text evidence="1">Amino-acid biosynthesis; L-lysine biosynthesis via AAA pathway; L-lysine from L-alpha-aminoadipate (fungal route): step 3/3.</text>
</comment>
<feature type="binding site" evidence="13">
    <location>
        <position position="265"/>
    </location>
    <ligand>
        <name>NAD(+)</name>
        <dbReference type="ChEBI" id="CHEBI:57540"/>
    </ligand>
</feature>
<feature type="binding site" evidence="13">
    <location>
        <position position="219"/>
    </location>
    <ligand>
        <name>NAD(+)</name>
        <dbReference type="ChEBI" id="CHEBI:57540"/>
    </ligand>
</feature>
<dbReference type="PIRSF" id="PIRSF018250">
    <property type="entry name" value="Saccharopine_DH_Lys"/>
    <property type="match status" value="1"/>
</dbReference>
<evidence type="ECO:0000256" key="13">
    <source>
        <dbReference type="PIRSR" id="PIRSR018250-3"/>
    </source>
</evidence>
<comment type="catalytic activity">
    <reaction evidence="11">
        <text>L-saccharopine + NAD(+) + H2O = L-lysine + 2-oxoglutarate + NADH + H(+)</text>
        <dbReference type="Rhea" id="RHEA:12440"/>
        <dbReference type="ChEBI" id="CHEBI:15377"/>
        <dbReference type="ChEBI" id="CHEBI:15378"/>
        <dbReference type="ChEBI" id="CHEBI:16810"/>
        <dbReference type="ChEBI" id="CHEBI:32551"/>
        <dbReference type="ChEBI" id="CHEBI:57540"/>
        <dbReference type="ChEBI" id="CHEBI:57945"/>
        <dbReference type="ChEBI" id="CHEBI:57951"/>
        <dbReference type="EC" id="1.5.1.7"/>
    </reaction>
</comment>
<evidence type="ECO:0000256" key="12">
    <source>
        <dbReference type="PIRSR" id="PIRSR018250-1"/>
    </source>
</evidence>
<reference evidence="16" key="1">
    <citation type="submission" date="2017-12" db="EMBL/GenBank/DDBJ databases">
        <title>FDA dAtabase for Regulatory Grade micrObial Sequences (FDA-ARGOS): Supporting development and validation of Infectious Disease Dx tests.</title>
        <authorList>
            <person name="Campos J."/>
            <person name="Goldberg B."/>
            <person name="Tallon L."/>
            <person name="Sadzewicz L."/>
            <person name="Sengamalay N."/>
            <person name="Ott S."/>
            <person name="Godinez A."/>
            <person name="Nagaraj S."/>
            <person name="Vyas G."/>
            <person name="Aluvathingal J."/>
            <person name="Nadendla S."/>
            <person name="Geyer C."/>
            <person name="Nandy P."/>
            <person name="Hobson J."/>
            <person name="Sichtig H."/>
        </authorList>
    </citation>
    <scope>NUCLEOTIDE SEQUENCE</scope>
    <source>
        <strain evidence="16">FDAARGOS_252</strain>
    </source>
</reference>
<sequence length="360" mass="38605">MVHLWLRAESRPNERRAALTPDGTRALVARGFRVTVEESPHRIVPLDAYVQAGADTAPRDSWPEAPPEAFILGLKELPQDDGPLTHRHIMFGHAYKGQAAGAALLERFRRGGGTLYDLEYLTDDAGRRLAAFGHWAGFAGAALSLKAWAAQRRGGICGPVAGFATQTALTEALRAELDATGAPRPHAIVVGALGRVGTGATELLTRMGVRVTKWDKAETAAGGPFAQILAHEILVNCILAGPDSPVLVGRDALNPGRTLSVIGDVACDPTSAFNPVPLYDRPTDWDHPVRRVAEHPPLDIMAIDNLPSLLPMESTQDFAAQLLPVLKELDQPDRGAWGQAAALFARHADTDGNVRERPQG</sequence>
<dbReference type="GO" id="GO:0004754">
    <property type="term" value="F:saccharopine dehydrogenase (NAD+, L-lysine-forming) activity"/>
    <property type="evidence" value="ECO:0007669"/>
    <property type="project" value="UniProtKB-EC"/>
</dbReference>
<organism evidence="16 17">
    <name type="scientific">Paracoccus yeei</name>
    <dbReference type="NCBI Taxonomy" id="147645"/>
    <lineage>
        <taxon>Bacteria</taxon>
        <taxon>Pseudomonadati</taxon>
        <taxon>Pseudomonadota</taxon>
        <taxon>Alphaproteobacteria</taxon>
        <taxon>Rhodobacterales</taxon>
        <taxon>Paracoccaceae</taxon>
        <taxon>Paracoccus</taxon>
    </lineage>
</organism>
<gene>
    <name evidence="16" type="ORF">A6J80_08360</name>
</gene>
<keyword evidence="17" id="KW-1185">Reference proteome</keyword>
<dbReference type="UniPathway" id="UPA00033">
    <property type="reaction ID" value="UER00034"/>
</dbReference>
<dbReference type="STRING" id="147645.A6J80_08360"/>
<evidence type="ECO:0000313" key="17">
    <source>
        <dbReference type="Proteomes" id="UP000191257"/>
    </source>
</evidence>
<evidence type="ECO:0000313" key="16">
    <source>
        <dbReference type="EMBL" id="ARC36393.1"/>
    </source>
</evidence>
<keyword evidence="9" id="KW-1015">Disulfide bond</keyword>
<feature type="binding site" evidence="13">
    <location>
        <begin position="194"/>
        <end position="195"/>
    </location>
    <ligand>
        <name>NAD(+)</name>
        <dbReference type="ChEBI" id="CHEBI:57540"/>
    </ligand>
</feature>
<proteinExistence type="inferred from homology"/>
<dbReference type="SMART" id="SM01003">
    <property type="entry name" value="AlaDh_PNT_N"/>
    <property type="match status" value="1"/>
</dbReference>
<evidence type="ECO:0000256" key="10">
    <source>
        <dbReference type="ARBA" id="ARBA00033228"/>
    </source>
</evidence>
<evidence type="ECO:0000256" key="5">
    <source>
        <dbReference type="ARBA" id="ARBA00021221"/>
    </source>
</evidence>
<evidence type="ECO:0000256" key="11">
    <source>
        <dbReference type="ARBA" id="ARBA00047860"/>
    </source>
</evidence>
<dbReference type="InterPro" id="IPR007698">
    <property type="entry name" value="AlaDH/PNT_NAD(H)-bd"/>
</dbReference>
<evidence type="ECO:0000256" key="3">
    <source>
        <dbReference type="ARBA" id="ARBA00011245"/>
    </source>
</evidence>
<name>A0A1V0GRD1_9RHOB</name>
<evidence type="ECO:0000256" key="7">
    <source>
        <dbReference type="ARBA" id="ARBA00023002"/>
    </source>
</evidence>
<dbReference type="AlphaFoldDB" id="A0A1V0GRD1"/>
<dbReference type="Proteomes" id="UP000191257">
    <property type="component" value="Chromosome"/>
</dbReference>
<dbReference type="Gene3D" id="3.40.50.720">
    <property type="entry name" value="NAD(P)-binding Rossmann-like Domain"/>
    <property type="match status" value="2"/>
</dbReference>
<feature type="active site" description="Proton donor" evidence="12">
    <location>
        <position position="93"/>
    </location>
</feature>
<dbReference type="Pfam" id="PF05222">
    <property type="entry name" value="AlaDh_PNT_N"/>
    <property type="match status" value="1"/>
</dbReference>